<accession>A0ABP1FNJ4</accession>
<keyword evidence="4" id="KW-0813">Transport</keyword>
<dbReference type="PANTHER" id="PTHR11225">
    <property type="entry name" value="NUCLEAR PORE COMPLEX PROTEIN NUP93 NUCLEOPORIN NUP93 DEAD EYE PROTEIN"/>
    <property type="match status" value="1"/>
</dbReference>
<keyword evidence="7" id="KW-1185">Reference proteome</keyword>
<feature type="compositionally biased region" description="Polar residues" evidence="5">
    <location>
        <begin position="175"/>
        <end position="189"/>
    </location>
</feature>
<keyword evidence="4" id="KW-0811">Translocation</keyword>
<protein>
    <recommendedName>
        <fullName evidence="4">Nuclear pore protein</fullName>
    </recommendedName>
</protein>
<reference evidence="6 7" key="1">
    <citation type="submission" date="2024-06" db="EMBL/GenBank/DDBJ databases">
        <authorList>
            <person name="Kraege A."/>
            <person name="Thomma B."/>
        </authorList>
    </citation>
    <scope>NUCLEOTIDE SEQUENCE [LARGE SCALE GENOMIC DNA]</scope>
</reference>
<organism evidence="6 7">
    <name type="scientific">Coccomyxa viridis</name>
    <dbReference type="NCBI Taxonomy" id="1274662"/>
    <lineage>
        <taxon>Eukaryota</taxon>
        <taxon>Viridiplantae</taxon>
        <taxon>Chlorophyta</taxon>
        <taxon>core chlorophytes</taxon>
        <taxon>Trebouxiophyceae</taxon>
        <taxon>Trebouxiophyceae incertae sedis</taxon>
        <taxon>Coccomyxaceae</taxon>
        <taxon>Coccomyxa</taxon>
    </lineage>
</organism>
<dbReference type="PANTHER" id="PTHR11225:SF4">
    <property type="entry name" value="NUCLEAR PORE COMPLEX PROTEIN NUP93"/>
    <property type="match status" value="1"/>
</dbReference>
<comment type="similarity">
    <text evidence="2 4">Belongs to the nucleoporin interacting component (NIC) family.</text>
</comment>
<dbReference type="Proteomes" id="UP001497392">
    <property type="component" value="Unassembled WGS sequence"/>
</dbReference>
<keyword evidence="4" id="KW-0472">Membrane</keyword>
<dbReference type="InterPro" id="IPR007231">
    <property type="entry name" value="Nucleoporin_int_Nup93/Nic96"/>
</dbReference>
<gene>
    <name evidence="6" type="primary">g3750</name>
    <name evidence="6" type="ORF">VP750_LOCUS3199</name>
</gene>
<keyword evidence="4" id="KW-0906">Nuclear pore complex</keyword>
<name>A0ABP1FNJ4_9CHLO</name>
<feature type="region of interest" description="Disordered" evidence="5">
    <location>
        <begin position="175"/>
        <end position="195"/>
    </location>
</feature>
<evidence type="ECO:0000313" key="7">
    <source>
        <dbReference type="Proteomes" id="UP001497392"/>
    </source>
</evidence>
<keyword evidence="4" id="KW-0509">mRNA transport</keyword>
<proteinExistence type="inferred from homology"/>
<sequence>MPALGAPDWDQLLQQSEELAARDNKGIPQVQRDLHQVEQLSRNLRAKTARLDAGAETIAATRLLAHEGLNTRKLTRALQTFELRPTYEDVMPVESSSVQEYLDQMHEYTTIAAIQEAQRDTISAFEEYMDMCMLSDWAAEKKVLFDSALPDTALPGPAGQLAAASITAPYSPQQFRSTLPAGASSQAQYGPSHAQGLHGRVKSYAEALQKLNEADRSREKVSAVKAFASAAAADPDDGERRQTMTKLWGLLQSMVSGMPGPSASPAARTQALVQGARAYLAQGHADYLRSIVQGNRAQANLGGSPTRLDWTKAFLRVKEKDRGPLDFDVPGGGDTTWQRVYLCLRSGYDAEAIEEAKALKDAALQRGGSFSAVLADYLKSGGALPGPAAQAMAGEAERLLRAADRAAWARPAFRHKALLYVLLAGDRRVAEHLLRDAGSGLLGTIEDFMWYKLALVRPAPQDRQDGPSTSGYFSAGSGEAWAYTLSDLQSYLVQFPASHYSSGGREPLQYATVLLLSLQFRAAVAFLAQDATTKNYRVDAPHVAIALSHEQALDGGGEGDAGHSRGLDIASLVHRYGRSFVHSEPDVALEYYMRAAQLKGDTLEVKAQLLRELLTESNAFGYLIGSGGAGGAMERFVSSPTERGALVGGIAAECERAAQLDWAIELYLYAGQAGAALALINDQLSNALQPALSSSATDEEAEKLIRRGADAASRLETSAGSEDAAQRSAFNTLRLIRQLLQADRRDDFARVAQLLGQLDFIPADQFRVQRCLESVRMQPPAVADRVDAILAAGGRALSAMRQLGALRVLAGFAGSLPQRVSQSTFQQLNRLQSQLA</sequence>
<evidence type="ECO:0000256" key="4">
    <source>
        <dbReference type="RuleBase" id="RU364035"/>
    </source>
</evidence>
<dbReference type="EMBL" id="CAXHTA020000005">
    <property type="protein sequence ID" value="CAL5221540.1"/>
    <property type="molecule type" value="Genomic_DNA"/>
</dbReference>
<evidence type="ECO:0000256" key="3">
    <source>
        <dbReference type="ARBA" id="ARBA00023242"/>
    </source>
</evidence>
<evidence type="ECO:0000256" key="5">
    <source>
        <dbReference type="SAM" id="MobiDB-lite"/>
    </source>
</evidence>
<keyword evidence="4" id="KW-0653">Protein transport</keyword>
<evidence type="ECO:0000256" key="2">
    <source>
        <dbReference type="ARBA" id="ARBA00010186"/>
    </source>
</evidence>
<evidence type="ECO:0000313" key="6">
    <source>
        <dbReference type="EMBL" id="CAL5221540.1"/>
    </source>
</evidence>
<dbReference type="Pfam" id="PF04097">
    <property type="entry name" value="Nic96"/>
    <property type="match status" value="1"/>
</dbReference>
<keyword evidence="3 4" id="KW-0539">Nucleus</keyword>
<comment type="subcellular location">
    <subcellularLocation>
        <location evidence="1">Nucleus envelope</location>
    </subcellularLocation>
    <subcellularLocation>
        <location evidence="4">Nucleus</location>
        <location evidence="4">Nuclear pore complex</location>
    </subcellularLocation>
</comment>
<evidence type="ECO:0000256" key="1">
    <source>
        <dbReference type="ARBA" id="ARBA00004259"/>
    </source>
</evidence>
<comment type="caution">
    <text evidence="6">The sequence shown here is derived from an EMBL/GenBank/DDBJ whole genome shotgun (WGS) entry which is preliminary data.</text>
</comment>